<reference evidence="11" key="1">
    <citation type="submission" date="2016-10" db="EMBL/GenBank/DDBJ databases">
        <authorList>
            <person name="Varghese N."/>
            <person name="Submissions S."/>
        </authorList>
    </citation>
    <scope>NUCLEOTIDE SEQUENCE [LARGE SCALE GENOMIC DNA]</scope>
    <source>
        <strain evidence="11">DSM 21772</strain>
    </source>
</reference>
<dbReference type="PANTHER" id="PTHR43821:SF1">
    <property type="entry name" value="NAD(P)H NITROREDUCTASE YDJA-RELATED"/>
    <property type="match status" value="1"/>
</dbReference>
<name>A0A1H1YKB3_9MICO</name>
<evidence type="ECO:0000256" key="5">
    <source>
        <dbReference type="ARBA" id="ARBA00023002"/>
    </source>
</evidence>
<evidence type="ECO:0000259" key="9">
    <source>
        <dbReference type="Pfam" id="PF00881"/>
    </source>
</evidence>
<feature type="domain" description="Nitroreductase" evidence="9">
    <location>
        <begin position="18"/>
        <end position="168"/>
    </location>
</feature>
<dbReference type="SUPFAM" id="SSF55469">
    <property type="entry name" value="FMN-dependent nitroreductase-like"/>
    <property type="match status" value="1"/>
</dbReference>
<evidence type="ECO:0000256" key="7">
    <source>
        <dbReference type="PIRNR" id="PIRNR000232"/>
    </source>
</evidence>
<evidence type="ECO:0000313" key="10">
    <source>
        <dbReference type="EMBL" id="SDT21988.1"/>
    </source>
</evidence>
<keyword evidence="6 7" id="KW-0520">NAD</keyword>
<comment type="cofactor">
    <cofactor evidence="8">
        <name>FMN</name>
        <dbReference type="ChEBI" id="CHEBI:58210"/>
    </cofactor>
    <text evidence="8">Binds 1 FMN per subunit.</text>
</comment>
<dbReference type="GO" id="GO:0016491">
    <property type="term" value="F:oxidoreductase activity"/>
    <property type="evidence" value="ECO:0007669"/>
    <property type="project" value="UniProtKB-UniRule"/>
</dbReference>
<evidence type="ECO:0000256" key="2">
    <source>
        <dbReference type="ARBA" id="ARBA00022630"/>
    </source>
</evidence>
<dbReference type="EC" id="1.-.-.-" evidence="7"/>
<dbReference type="EMBL" id="LT629742">
    <property type="protein sequence ID" value="SDT21988.1"/>
    <property type="molecule type" value="Genomic_DNA"/>
</dbReference>
<feature type="binding site" description="in other chain" evidence="8">
    <location>
        <begin position="138"/>
        <end position="140"/>
    </location>
    <ligand>
        <name>FMN</name>
        <dbReference type="ChEBI" id="CHEBI:58210"/>
        <note>ligand shared between dimeric partners</note>
    </ligand>
</feature>
<dbReference type="OrthoDB" id="3268470at2"/>
<dbReference type="STRING" id="412690.SAMN04489834_3120"/>
<evidence type="ECO:0000256" key="8">
    <source>
        <dbReference type="PIRSR" id="PIRSR000232-1"/>
    </source>
</evidence>
<evidence type="ECO:0000313" key="11">
    <source>
        <dbReference type="Proteomes" id="UP000181956"/>
    </source>
</evidence>
<keyword evidence="3 7" id="KW-0288">FMN</keyword>
<dbReference type="CDD" id="cd02135">
    <property type="entry name" value="YdjA-like"/>
    <property type="match status" value="1"/>
</dbReference>
<dbReference type="InterPro" id="IPR026021">
    <property type="entry name" value="YdjA-like"/>
</dbReference>
<feature type="binding site" evidence="8">
    <location>
        <position position="45"/>
    </location>
    <ligand>
        <name>FMN</name>
        <dbReference type="ChEBI" id="CHEBI:58210"/>
        <note>ligand shared between dimeric partners</note>
    </ligand>
</feature>
<dbReference type="Proteomes" id="UP000181956">
    <property type="component" value="Chromosome I"/>
</dbReference>
<keyword evidence="5 7" id="KW-0560">Oxidoreductase</keyword>
<dbReference type="PANTHER" id="PTHR43821">
    <property type="entry name" value="NAD(P)H NITROREDUCTASE YDJA-RELATED"/>
    <property type="match status" value="1"/>
</dbReference>
<dbReference type="InterPro" id="IPR052530">
    <property type="entry name" value="NAD(P)H_nitroreductase"/>
</dbReference>
<accession>A0A1H1YKB3</accession>
<dbReference type="PIRSF" id="PIRSF000232">
    <property type="entry name" value="YdjA"/>
    <property type="match status" value="1"/>
</dbReference>
<keyword evidence="11" id="KW-1185">Reference proteome</keyword>
<evidence type="ECO:0000256" key="4">
    <source>
        <dbReference type="ARBA" id="ARBA00022857"/>
    </source>
</evidence>
<proteinExistence type="inferred from homology"/>
<feature type="binding site" description="in other chain" evidence="8">
    <location>
        <begin position="20"/>
        <end position="22"/>
    </location>
    <ligand>
        <name>FMN</name>
        <dbReference type="ChEBI" id="CHEBI:58210"/>
        <note>ligand shared between dimeric partners</note>
    </ligand>
</feature>
<protein>
    <recommendedName>
        <fullName evidence="7">Putative NAD(P)H nitroreductase</fullName>
        <ecNumber evidence="7">1.-.-.-</ecNumber>
    </recommendedName>
</protein>
<gene>
    <name evidence="10" type="ORF">SAMN04489834_3120</name>
</gene>
<evidence type="ECO:0000256" key="3">
    <source>
        <dbReference type="ARBA" id="ARBA00022643"/>
    </source>
</evidence>
<sequence>MSKSLDSPVPPPVLAAAQARRSHSKVTEDAPSTAELERLLGAAGRVADHSALHPWRVIALRGEARARLGRALADAAGLHGSGAASLAAKPMRAPLLIAVVSSPQPSHKVAEWEQEAVASGVAHMLSLLLHEAGWGVMWRTGPHTRSKAVAAMHGLAPGEKLLGWLYVGGIPDRLGSSHDKRAPLEHRLSTLES</sequence>
<keyword evidence="4 7" id="KW-0521">NADP</keyword>
<dbReference type="InterPro" id="IPR029479">
    <property type="entry name" value="Nitroreductase"/>
</dbReference>
<comment type="similarity">
    <text evidence="1 7">Belongs to the nitroreductase family.</text>
</comment>
<dbReference type="Pfam" id="PF00881">
    <property type="entry name" value="Nitroreductase"/>
    <property type="match status" value="1"/>
</dbReference>
<dbReference type="RefSeq" id="WP_083364847.1">
    <property type="nucleotide sequence ID" value="NZ_LT629742.1"/>
</dbReference>
<evidence type="ECO:0000256" key="1">
    <source>
        <dbReference type="ARBA" id="ARBA00007118"/>
    </source>
</evidence>
<feature type="binding site" evidence="8">
    <location>
        <position position="49"/>
    </location>
    <ligand>
        <name>FMN</name>
        <dbReference type="ChEBI" id="CHEBI:58210"/>
        <note>ligand shared between dimeric partners</note>
    </ligand>
</feature>
<dbReference type="AlphaFoldDB" id="A0A1H1YKB3"/>
<evidence type="ECO:0000256" key="6">
    <source>
        <dbReference type="ARBA" id="ARBA00023027"/>
    </source>
</evidence>
<keyword evidence="2 7" id="KW-0285">Flavoprotein</keyword>
<dbReference type="InterPro" id="IPR000415">
    <property type="entry name" value="Nitroreductase-like"/>
</dbReference>
<organism evidence="10 11">
    <name type="scientific">Microterricola viridarii</name>
    <dbReference type="NCBI Taxonomy" id="412690"/>
    <lineage>
        <taxon>Bacteria</taxon>
        <taxon>Bacillati</taxon>
        <taxon>Actinomycetota</taxon>
        <taxon>Actinomycetes</taxon>
        <taxon>Micrococcales</taxon>
        <taxon>Microbacteriaceae</taxon>
        <taxon>Microterricola</taxon>
    </lineage>
</organism>
<dbReference type="Gene3D" id="3.40.109.10">
    <property type="entry name" value="NADH Oxidase"/>
    <property type="match status" value="1"/>
</dbReference>